<reference evidence="1 2" key="1">
    <citation type="journal article" date="2014" name="Genome Announc.">
        <title>Draft Genome Sequence of Lutibaculum baratangense Strain AMV1T, Isolated from a Mud Volcano in Andamans, India.</title>
        <authorList>
            <person name="Singh A."/>
            <person name="Sreenivas A."/>
            <person name="Sathyanarayana Reddy G."/>
            <person name="Pinnaka A.K."/>
            <person name="Shivaji S."/>
        </authorList>
    </citation>
    <scope>NUCLEOTIDE SEQUENCE [LARGE SCALE GENOMIC DNA]</scope>
    <source>
        <strain evidence="1 2">AMV1</strain>
    </source>
</reference>
<dbReference type="RefSeq" id="WP_023430686.1">
    <property type="nucleotide sequence ID" value="NZ_AWXZ01000013.1"/>
</dbReference>
<protein>
    <submittedName>
        <fullName evidence="1">Uncharacterized protein</fullName>
    </submittedName>
</protein>
<sequence>MQRTGSAAGIAGESGFDLSRMTGDRLFETLHALVLQEEGATA</sequence>
<dbReference type="PATRIC" id="fig|631454.5.peg.527"/>
<name>V4TLT6_9HYPH</name>
<proteinExistence type="predicted"/>
<gene>
    <name evidence="1" type="ORF">N177_0537</name>
</gene>
<accession>V4TLT6</accession>
<evidence type="ECO:0000313" key="2">
    <source>
        <dbReference type="Proteomes" id="UP000017819"/>
    </source>
</evidence>
<evidence type="ECO:0000313" key="1">
    <source>
        <dbReference type="EMBL" id="ESR26753.1"/>
    </source>
</evidence>
<dbReference type="EMBL" id="AWXZ01000013">
    <property type="protein sequence ID" value="ESR26753.1"/>
    <property type="molecule type" value="Genomic_DNA"/>
</dbReference>
<dbReference type="AlphaFoldDB" id="V4TLT6"/>
<comment type="caution">
    <text evidence="1">The sequence shown here is derived from an EMBL/GenBank/DDBJ whole genome shotgun (WGS) entry which is preliminary data.</text>
</comment>
<keyword evidence="2" id="KW-1185">Reference proteome</keyword>
<organism evidence="1 2">
    <name type="scientific">Lutibaculum baratangense AMV1</name>
    <dbReference type="NCBI Taxonomy" id="631454"/>
    <lineage>
        <taxon>Bacteria</taxon>
        <taxon>Pseudomonadati</taxon>
        <taxon>Pseudomonadota</taxon>
        <taxon>Alphaproteobacteria</taxon>
        <taxon>Hyphomicrobiales</taxon>
        <taxon>Tepidamorphaceae</taxon>
        <taxon>Lutibaculum</taxon>
    </lineage>
</organism>
<dbReference type="Proteomes" id="UP000017819">
    <property type="component" value="Unassembled WGS sequence"/>
</dbReference>